<dbReference type="Proteomes" id="UP000659654">
    <property type="component" value="Unassembled WGS sequence"/>
</dbReference>
<dbReference type="EMBL" id="CAJFDI010000003">
    <property type="protein sequence ID" value="CAD5219523.1"/>
    <property type="molecule type" value="Genomic_DNA"/>
</dbReference>
<feature type="transmembrane region" description="Helical" evidence="5">
    <location>
        <begin position="354"/>
        <end position="373"/>
    </location>
</feature>
<sequence>MTRLQDELLRRKPSFAEVEPLYKNFEDFVISPSKSEDLDTSIWPRLRLFAVVLSIGAGSMFLVALDSVVDNLLPAAKPFLERKYGSAEAADMAWEWIVSSRIYGLAIGSLLSILISNQPSRKSPLITAMSINFVGGALSGLVTITKYGVVISCLGRFLNGIGSGIIQVIGSAMIAEISPISARGTMLATLTVWACIGELTGMVLGLDTLLGTPRLWNLALVAPSLLILPAVFCIYCSPDSPRALLLNGDKEGSQQALEFYQYSDEWKSSLEDYMNDIGAEADIEDKSKLIRKDPCNGTLWPMIKQRFSSGNFVRPFLLGAFILTFVHLDDWLWISYSTQVFENIGLNARAATRASLMISFPQAVISIFALFVFDDFSRKVLIVLPTIVSILCSVLVIMGIKRGSLFGIWPLYLAIPILAATDLSAAAVTSEAAYTVVPELFAQKDRVLGTAIIGILQNVLGGLLTTTALSIVNTYGTQFVLGPFLLMNMVYISGIWWYLPETNGISATAIALHFRNDLPSLRNSPNFRKVRSFLGFFYGRHRLVNILVLLTQILVISACLYGCGLLFVTGFRFIFA</sequence>
<dbReference type="GO" id="GO:0016020">
    <property type="term" value="C:membrane"/>
    <property type="evidence" value="ECO:0007669"/>
    <property type="project" value="UniProtKB-SubCell"/>
</dbReference>
<dbReference type="InterPro" id="IPR036259">
    <property type="entry name" value="MFS_trans_sf"/>
</dbReference>
<evidence type="ECO:0000256" key="2">
    <source>
        <dbReference type="ARBA" id="ARBA00022692"/>
    </source>
</evidence>
<evidence type="ECO:0000256" key="3">
    <source>
        <dbReference type="ARBA" id="ARBA00022989"/>
    </source>
</evidence>
<dbReference type="PROSITE" id="PS50850">
    <property type="entry name" value="MFS"/>
    <property type="match status" value="1"/>
</dbReference>
<feature type="transmembrane region" description="Helical" evidence="5">
    <location>
        <begin position="93"/>
        <end position="113"/>
    </location>
</feature>
<evidence type="ECO:0000313" key="8">
    <source>
        <dbReference type="Proteomes" id="UP000095284"/>
    </source>
</evidence>
<evidence type="ECO:0000313" key="7">
    <source>
        <dbReference type="EMBL" id="CAD5219523.1"/>
    </source>
</evidence>
<feature type="transmembrane region" description="Helical" evidence="5">
    <location>
        <begin position="48"/>
        <end position="73"/>
    </location>
</feature>
<name>A0A1I7RQP1_BURXY</name>
<feature type="transmembrane region" description="Helical" evidence="5">
    <location>
        <begin position="380"/>
        <end position="400"/>
    </location>
</feature>
<dbReference type="Gene3D" id="1.20.1250.20">
    <property type="entry name" value="MFS general substrate transporter like domains"/>
    <property type="match status" value="1"/>
</dbReference>
<proteinExistence type="predicted"/>
<keyword evidence="3 5" id="KW-1133">Transmembrane helix</keyword>
<comment type="subcellular location">
    <subcellularLocation>
        <location evidence="1">Membrane</location>
        <topology evidence="1">Multi-pass membrane protein</topology>
    </subcellularLocation>
</comment>
<dbReference type="OrthoDB" id="4540492at2759"/>
<protein>
    <submittedName>
        <fullName evidence="7">(pine wood nematode) hypothetical protein</fullName>
    </submittedName>
    <submittedName>
        <fullName evidence="10">MFS domain-containing protein</fullName>
    </submittedName>
</protein>
<reference evidence="7" key="2">
    <citation type="submission" date="2020-09" db="EMBL/GenBank/DDBJ databases">
        <authorList>
            <person name="Kikuchi T."/>
        </authorList>
    </citation>
    <scope>NUCLEOTIDE SEQUENCE</scope>
    <source>
        <strain evidence="7">Ka4C1</strain>
    </source>
</reference>
<evidence type="ECO:0000256" key="1">
    <source>
        <dbReference type="ARBA" id="ARBA00004141"/>
    </source>
</evidence>
<dbReference type="AlphaFoldDB" id="A0A1I7RQP1"/>
<dbReference type="PANTHER" id="PTHR23503">
    <property type="entry name" value="SOLUTE CARRIER FAMILY 2"/>
    <property type="match status" value="1"/>
</dbReference>
<feature type="transmembrane region" description="Helical" evidence="5">
    <location>
        <begin position="312"/>
        <end position="334"/>
    </location>
</feature>
<dbReference type="eggNOG" id="KOG0569">
    <property type="taxonomic scope" value="Eukaryota"/>
</dbReference>
<evidence type="ECO:0000256" key="4">
    <source>
        <dbReference type="ARBA" id="ARBA00023136"/>
    </source>
</evidence>
<feature type="domain" description="Major facilitator superfamily (MFS) profile" evidence="6">
    <location>
        <begin position="52"/>
        <end position="503"/>
    </location>
</feature>
<dbReference type="GO" id="GO:0015149">
    <property type="term" value="F:hexose transmembrane transporter activity"/>
    <property type="evidence" value="ECO:0007669"/>
    <property type="project" value="TreeGrafter"/>
</dbReference>
<keyword evidence="2 5" id="KW-0812">Transmembrane</keyword>
<dbReference type="PANTHER" id="PTHR23503:SF115">
    <property type="entry name" value="MAJOR FACILITATOR SUPERFAMILY (MFS) PROFILE DOMAIN-CONTAINING PROTEIN"/>
    <property type="match status" value="1"/>
</dbReference>
<dbReference type="Proteomes" id="UP000095284">
    <property type="component" value="Unplaced"/>
</dbReference>
<evidence type="ECO:0000313" key="9">
    <source>
        <dbReference type="Proteomes" id="UP000659654"/>
    </source>
</evidence>
<dbReference type="WBParaSite" id="BXY_0303600.1">
    <property type="protein sequence ID" value="BXY_0303600.1"/>
    <property type="gene ID" value="BXY_0303600"/>
</dbReference>
<dbReference type="EMBL" id="CAJFCV020000003">
    <property type="protein sequence ID" value="CAG9104887.1"/>
    <property type="molecule type" value="Genomic_DNA"/>
</dbReference>
<feature type="transmembrane region" description="Helical" evidence="5">
    <location>
        <begin position="406"/>
        <end position="428"/>
    </location>
</feature>
<feature type="transmembrane region" description="Helical" evidence="5">
    <location>
        <begin position="187"/>
        <end position="206"/>
    </location>
</feature>
<dbReference type="SMR" id="A0A1I7RQP1"/>
<evidence type="ECO:0000256" key="5">
    <source>
        <dbReference type="SAM" id="Phobius"/>
    </source>
</evidence>
<dbReference type="SUPFAM" id="SSF103473">
    <property type="entry name" value="MFS general substrate transporter"/>
    <property type="match status" value="1"/>
</dbReference>
<dbReference type="Pfam" id="PF00083">
    <property type="entry name" value="Sugar_tr"/>
    <property type="match status" value="1"/>
</dbReference>
<evidence type="ECO:0000313" key="10">
    <source>
        <dbReference type="WBParaSite" id="BXY_0303600.1"/>
    </source>
</evidence>
<feature type="transmembrane region" description="Helical" evidence="5">
    <location>
        <begin position="546"/>
        <end position="575"/>
    </location>
</feature>
<feature type="transmembrane region" description="Helical" evidence="5">
    <location>
        <begin position="478"/>
        <end position="499"/>
    </location>
</feature>
<feature type="transmembrane region" description="Helical" evidence="5">
    <location>
        <begin position="125"/>
        <end position="145"/>
    </location>
</feature>
<gene>
    <name evidence="7" type="ORF">BXYJ_LOCUS5721</name>
</gene>
<feature type="transmembrane region" description="Helical" evidence="5">
    <location>
        <begin position="448"/>
        <end position="472"/>
    </location>
</feature>
<accession>A0A1I7RQP1</accession>
<feature type="transmembrane region" description="Helical" evidence="5">
    <location>
        <begin position="218"/>
        <end position="236"/>
    </location>
</feature>
<dbReference type="InterPro" id="IPR020846">
    <property type="entry name" value="MFS_dom"/>
</dbReference>
<dbReference type="Proteomes" id="UP000582659">
    <property type="component" value="Unassembled WGS sequence"/>
</dbReference>
<organism evidence="8 10">
    <name type="scientific">Bursaphelenchus xylophilus</name>
    <name type="common">Pinewood nematode worm</name>
    <name type="synonym">Aphelenchoides xylophilus</name>
    <dbReference type="NCBI Taxonomy" id="6326"/>
    <lineage>
        <taxon>Eukaryota</taxon>
        <taxon>Metazoa</taxon>
        <taxon>Ecdysozoa</taxon>
        <taxon>Nematoda</taxon>
        <taxon>Chromadorea</taxon>
        <taxon>Rhabditida</taxon>
        <taxon>Tylenchina</taxon>
        <taxon>Tylenchomorpha</taxon>
        <taxon>Aphelenchoidea</taxon>
        <taxon>Aphelenchoididae</taxon>
        <taxon>Bursaphelenchus</taxon>
    </lineage>
</organism>
<dbReference type="InterPro" id="IPR045263">
    <property type="entry name" value="GLUT"/>
</dbReference>
<keyword evidence="4 5" id="KW-0472">Membrane</keyword>
<feature type="transmembrane region" description="Helical" evidence="5">
    <location>
        <begin position="157"/>
        <end position="175"/>
    </location>
</feature>
<keyword evidence="9" id="KW-1185">Reference proteome</keyword>
<evidence type="ECO:0000259" key="6">
    <source>
        <dbReference type="PROSITE" id="PS50850"/>
    </source>
</evidence>
<reference evidence="10" key="1">
    <citation type="submission" date="2016-11" db="UniProtKB">
        <authorList>
            <consortium name="WormBaseParasite"/>
        </authorList>
    </citation>
    <scope>IDENTIFICATION</scope>
</reference>
<dbReference type="InterPro" id="IPR005828">
    <property type="entry name" value="MFS_sugar_transport-like"/>
</dbReference>